<accession>A0A8J3TKT1</accession>
<reference evidence="1 2" key="1">
    <citation type="submission" date="2021-01" db="EMBL/GenBank/DDBJ databases">
        <title>Whole genome shotgun sequence of Planotetraspora mira NBRC 15435.</title>
        <authorList>
            <person name="Komaki H."/>
            <person name="Tamura T."/>
        </authorList>
    </citation>
    <scope>NUCLEOTIDE SEQUENCE [LARGE SCALE GENOMIC DNA]</scope>
    <source>
        <strain evidence="1 2">NBRC 15435</strain>
    </source>
</reference>
<evidence type="ECO:0000313" key="2">
    <source>
        <dbReference type="Proteomes" id="UP000650628"/>
    </source>
</evidence>
<keyword evidence="2" id="KW-1185">Reference proteome</keyword>
<comment type="caution">
    <text evidence="1">The sequence shown here is derived from an EMBL/GenBank/DDBJ whole genome shotgun (WGS) entry which is preliminary data.</text>
</comment>
<dbReference type="Proteomes" id="UP000650628">
    <property type="component" value="Unassembled WGS sequence"/>
</dbReference>
<dbReference type="AlphaFoldDB" id="A0A8J3TKT1"/>
<protein>
    <submittedName>
        <fullName evidence="1">Uncharacterized protein</fullName>
    </submittedName>
</protein>
<evidence type="ECO:0000313" key="1">
    <source>
        <dbReference type="EMBL" id="GII27571.1"/>
    </source>
</evidence>
<proteinExistence type="predicted"/>
<sequence>MPGSPEICERRDRALGEAEHGLREAYGDIIREVFSYGALEIDPRHLVVWILLDISPDELPSWFFPDRVPLDDEEGLVAQVREMRSLVIACFQEAQWPNPENLRVGFESRERVISGGGGWVYFH</sequence>
<name>A0A8J3TKT1_9ACTN</name>
<dbReference type="EMBL" id="BOOO01000004">
    <property type="protein sequence ID" value="GII27571.1"/>
    <property type="molecule type" value="Genomic_DNA"/>
</dbReference>
<organism evidence="1 2">
    <name type="scientific">Planotetraspora mira</name>
    <dbReference type="NCBI Taxonomy" id="58121"/>
    <lineage>
        <taxon>Bacteria</taxon>
        <taxon>Bacillati</taxon>
        <taxon>Actinomycetota</taxon>
        <taxon>Actinomycetes</taxon>
        <taxon>Streptosporangiales</taxon>
        <taxon>Streptosporangiaceae</taxon>
        <taxon>Planotetraspora</taxon>
    </lineage>
</organism>
<gene>
    <name evidence="1" type="ORF">Pmi06nite_10130</name>
</gene>